<evidence type="ECO:0000313" key="5">
    <source>
        <dbReference type="Proteomes" id="UP001286456"/>
    </source>
</evidence>
<evidence type="ECO:0000259" key="3">
    <source>
        <dbReference type="Pfam" id="PF05368"/>
    </source>
</evidence>
<proteinExistence type="predicted"/>
<keyword evidence="1" id="KW-0521">NADP</keyword>
<dbReference type="CDD" id="cd05259">
    <property type="entry name" value="PCBER_SDR_a"/>
    <property type="match status" value="1"/>
</dbReference>
<dbReference type="Pfam" id="PF05368">
    <property type="entry name" value="NmrA"/>
    <property type="match status" value="1"/>
</dbReference>
<reference evidence="4" key="2">
    <citation type="submission" date="2023-06" db="EMBL/GenBank/DDBJ databases">
        <authorList>
            <consortium name="Lawrence Berkeley National Laboratory"/>
            <person name="Haridas S."/>
            <person name="Hensen N."/>
            <person name="Bonometti L."/>
            <person name="Westerberg I."/>
            <person name="Brannstrom I.O."/>
            <person name="Guillou S."/>
            <person name="Cros-Aarteil S."/>
            <person name="Calhoun S."/>
            <person name="Kuo A."/>
            <person name="Mondo S."/>
            <person name="Pangilinan J."/>
            <person name="Riley R."/>
            <person name="Labutti K."/>
            <person name="Andreopoulos B."/>
            <person name="Lipzen A."/>
            <person name="Chen C."/>
            <person name="Yanf M."/>
            <person name="Daum C."/>
            <person name="Ng V."/>
            <person name="Clum A."/>
            <person name="Steindorff A."/>
            <person name="Ohm R."/>
            <person name="Martin F."/>
            <person name="Silar P."/>
            <person name="Natvig D."/>
            <person name="Lalanne C."/>
            <person name="Gautier V."/>
            <person name="Ament-Velasquez S.L."/>
            <person name="Kruys A."/>
            <person name="Hutchinson M.I."/>
            <person name="Powell A.J."/>
            <person name="Barry K."/>
            <person name="Miller A.N."/>
            <person name="Grigoriev I.V."/>
            <person name="Debuchy R."/>
            <person name="Gladieux P."/>
            <person name="Thoren M.H."/>
            <person name="Johannesson H."/>
        </authorList>
    </citation>
    <scope>NUCLEOTIDE SEQUENCE</scope>
    <source>
        <strain evidence="4">SMH4131-1</strain>
    </source>
</reference>
<feature type="domain" description="NmrA-like" evidence="3">
    <location>
        <begin position="5"/>
        <end position="238"/>
    </location>
</feature>
<gene>
    <name evidence="4" type="ORF">B0T19DRAFT_297703</name>
</gene>
<dbReference type="Gene3D" id="3.90.25.10">
    <property type="entry name" value="UDP-galactose 4-epimerase, domain 1"/>
    <property type="match status" value="1"/>
</dbReference>
<dbReference type="SUPFAM" id="SSF51735">
    <property type="entry name" value="NAD(P)-binding Rossmann-fold domains"/>
    <property type="match status" value="1"/>
</dbReference>
<sequence length="308" mass="32256">MVSIKTVAVIGGSGNLGHFIVQELVSAGFDVTGLTRASSTNSTPKYPDGLNIVNVDYTSFDSLKSAFAGQDAVVSVIGSLGIASQTVAVDAAVAAGVKRFIPSEFGINTRKVDRDSPIAKIIGGKIAVVDYLQEKASANPSFTWTGISTGIFFDWALRAGALLTGINLKDKTATVVDSGNEKWQASLRSDIGKAVVGVLQHPDETANKYIGTATFNVSINDLIALVEELTGSKLTITKESSDDIQKAGEEKLSQGDFSAFINFLRVHNSKDGAGNALSDEESANGVIGLPSGDLREVVTAWLKESGAL</sequence>
<evidence type="ECO:0000313" key="4">
    <source>
        <dbReference type="EMBL" id="KAK3317787.1"/>
    </source>
</evidence>
<keyword evidence="2" id="KW-0560">Oxidoreductase</keyword>
<dbReference type="PANTHER" id="PTHR47706:SF10">
    <property type="entry name" value="NMRA-LIKE DOMAIN-CONTAINING PROTEIN"/>
    <property type="match status" value="1"/>
</dbReference>
<organism evidence="4 5">
    <name type="scientific">Cercophora scortea</name>
    <dbReference type="NCBI Taxonomy" id="314031"/>
    <lineage>
        <taxon>Eukaryota</taxon>
        <taxon>Fungi</taxon>
        <taxon>Dikarya</taxon>
        <taxon>Ascomycota</taxon>
        <taxon>Pezizomycotina</taxon>
        <taxon>Sordariomycetes</taxon>
        <taxon>Sordariomycetidae</taxon>
        <taxon>Sordariales</taxon>
        <taxon>Lasiosphaeriaceae</taxon>
        <taxon>Cercophora</taxon>
    </lineage>
</organism>
<dbReference type="GO" id="GO:0016491">
    <property type="term" value="F:oxidoreductase activity"/>
    <property type="evidence" value="ECO:0007669"/>
    <property type="project" value="UniProtKB-KW"/>
</dbReference>
<dbReference type="Gene3D" id="3.40.50.720">
    <property type="entry name" value="NAD(P)-binding Rossmann-like Domain"/>
    <property type="match status" value="1"/>
</dbReference>
<dbReference type="InterPro" id="IPR045312">
    <property type="entry name" value="PCBER-like"/>
</dbReference>
<dbReference type="PANTHER" id="PTHR47706">
    <property type="entry name" value="NMRA-LIKE FAMILY PROTEIN"/>
    <property type="match status" value="1"/>
</dbReference>
<comment type="caution">
    <text evidence="4">The sequence shown here is derived from an EMBL/GenBank/DDBJ whole genome shotgun (WGS) entry which is preliminary data.</text>
</comment>
<evidence type="ECO:0000256" key="1">
    <source>
        <dbReference type="ARBA" id="ARBA00022857"/>
    </source>
</evidence>
<reference evidence="4" key="1">
    <citation type="journal article" date="2023" name="Mol. Phylogenet. Evol.">
        <title>Genome-scale phylogeny and comparative genomics of the fungal order Sordariales.</title>
        <authorList>
            <person name="Hensen N."/>
            <person name="Bonometti L."/>
            <person name="Westerberg I."/>
            <person name="Brannstrom I.O."/>
            <person name="Guillou S."/>
            <person name="Cros-Aarteil S."/>
            <person name="Calhoun S."/>
            <person name="Haridas S."/>
            <person name="Kuo A."/>
            <person name="Mondo S."/>
            <person name="Pangilinan J."/>
            <person name="Riley R."/>
            <person name="LaButti K."/>
            <person name="Andreopoulos B."/>
            <person name="Lipzen A."/>
            <person name="Chen C."/>
            <person name="Yan M."/>
            <person name="Daum C."/>
            <person name="Ng V."/>
            <person name="Clum A."/>
            <person name="Steindorff A."/>
            <person name="Ohm R.A."/>
            <person name="Martin F."/>
            <person name="Silar P."/>
            <person name="Natvig D.O."/>
            <person name="Lalanne C."/>
            <person name="Gautier V."/>
            <person name="Ament-Velasquez S.L."/>
            <person name="Kruys A."/>
            <person name="Hutchinson M.I."/>
            <person name="Powell A.J."/>
            <person name="Barry K."/>
            <person name="Miller A.N."/>
            <person name="Grigoriev I.V."/>
            <person name="Debuchy R."/>
            <person name="Gladieux P."/>
            <person name="Hiltunen Thoren M."/>
            <person name="Johannesson H."/>
        </authorList>
    </citation>
    <scope>NUCLEOTIDE SEQUENCE</scope>
    <source>
        <strain evidence="4">SMH4131-1</strain>
    </source>
</reference>
<evidence type="ECO:0000256" key="2">
    <source>
        <dbReference type="ARBA" id="ARBA00023002"/>
    </source>
</evidence>
<dbReference type="InterPro" id="IPR008030">
    <property type="entry name" value="NmrA-like"/>
</dbReference>
<dbReference type="EMBL" id="JAUEPO010000007">
    <property type="protein sequence ID" value="KAK3317787.1"/>
    <property type="molecule type" value="Genomic_DNA"/>
</dbReference>
<dbReference type="Proteomes" id="UP001286456">
    <property type="component" value="Unassembled WGS sequence"/>
</dbReference>
<dbReference type="InterPro" id="IPR036291">
    <property type="entry name" value="NAD(P)-bd_dom_sf"/>
</dbReference>
<name>A0AAE0I424_9PEZI</name>
<dbReference type="AlphaFoldDB" id="A0AAE0I424"/>
<accession>A0AAE0I424</accession>
<protein>
    <recommendedName>
        <fullName evidence="3">NmrA-like domain-containing protein</fullName>
    </recommendedName>
</protein>
<keyword evidence="5" id="KW-1185">Reference proteome</keyword>
<dbReference type="InterPro" id="IPR051609">
    <property type="entry name" value="NmrA/Isoflavone_reductase-like"/>
</dbReference>